<evidence type="ECO:0000313" key="10">
    <source>
        <dbReference type="RefSeq" id="XP_026190941.1"/>
    </source>
</evidence>
<dbReference type="PANTHER" id="PTHR43503">
    <property type="entry name" value="MCG48959-RELATED"/>
    <property type="match status" value="1"/>
</dbReference>
<evidence type="ECO:0000313" key="9">
    <source>
        <dbReference type="Proteomes" id="UP000515125"/>
    </source>
</evidence>
<dbReference type="Gene3D" id="3.40.30.10">
    <property type="entry name" value="Glutaredoxin"/>
    <property type="match status" value="1"/>
</dbReference>
<comment type="similarity">
    <text evidence="5">Belongs to the peroxiredoxin family. Prx6 subfamily.</text>
</comment>
<evidence type="ECO:0000256" key="3">
    <source>
        <dbReference type="ARBA" id="ARBA00023002"/>
    </source>
</evidence>
<evidence type="ECO:0000256" key="4">
    <source>
        <dbReference type="ARBA" id="ARBA00023284"/>
    </source>
</evidence>
<evidence type="ECO:0000256" key="2">
    <source>
        <dbReference type="ARBA" id="ARBA00022862"/>
    </source>
</evidence>
<organism evidence="9 10">
    <name type="scientific">Cyclospora cayetanensis</name>
    <dbReference type="NCBI Taxonomy" id="88456"/>
    <lineage>
        <taxon>Eukaryota</taxon>
        <taxon>Sar</taxon>
        <taxon>Alveolata</taxon>
        <taxon>Apicomplexa</taxon>
        <taxon>Conoidasida</taxon>
        <taxon>Coccidia</taxon>
        <taxon>Eucoccidiorida</taxon>
        <taxon>Eimeriorina</taxon>
        <taxon>Eimeriidae</taxon>
        <taxon>Cyclospora</taxon>
    </lineage>
</organism>
<dbReference type="InterPro" id="IPR036249">
    <property type="entry name" value="Thioredoxin-like_sf"/>
</dbReference>
<dbReference type="GO" id="GO:0051920">
    <property type="term" value="F:peroxiredoxin activity"/>
    <property type="evidence" value="ECO:0007669"/>
    <property type="project" value="InterPro"/>
</dbReference>
<dbReference type="InterPro" id="IPR024706">
    <property type="entry name" value="Peroxiredoxin_AhpC-typ"/>
</dbReference>
<dbReference type="RefSeq" id="XP_026190941.1">
    <property type="nucleotide sequence ID" value="XM_026335156.1"/>
</dbReference>
<dbReference type="InterPro" id="IPR000866">
    <property type="entry name" value="AhpC/TSA"/>
</dbReference>
<proteinExistence type="inferred from homology"/>
<dbReference type="Pfam" id="PF00578">
    <property type="entry name" value="AhpC-TSA"/>
    <property type="match status" value="1"/>
</dbReference>
<reference evidence="10" key="1">
    <citation type="submission" date="2025-08" db="UniProtKB">
        <authorList>
            <consortium name="RefSeq"/>
        </authorList>
    </citation>
    <scope>IDENTIFICATION</scope>
</reference>
<keyword evidence="4 6" id="KW-0676">Redox-active center</keyword>
<dbReference type="SUPFAM" id="SSF52833">
    <property type="entry name" value="Thioredoxin-like"/>
    <property type="match status" value="1"/>
</dbReference>
<dbReference type="GeneID" id="34619058"/>
<dbReference type="InterPro" id="IPR013766">
    <property type="entry name" value="Thioredoxin_domain"/>
</dbReference>
<dbReference type="PROSITE" id="PS51352">
    <property type="entry name" value="THIOREDOXIN_2"/>
    <property type="match status" value="1"/>
</dbReference>
<dbReference type="Proteomes" id="UP000515125">
    <property type="component" value="Unplaced"/>
</dbReference>
<comment type="function">
    <text evidence="6">Thiol-specific peroxidase that catalyzes the reduction of hydrogen peroxide and organic hydroperoxides to water and alcohols, respectively.</text>
</comment>
<evidence type="ECO:0000256" key="1">
    <source>
        <dbReference type="ARBA" id="ARBA00022559"/>
    </source>
</evidence>
<dbReference type="GO" id="GO:0005739">
    <property type="term" value="C:mitochondrion"/>
    <property type="evidence" value="ECO:0007669"/>
    <property type="project" value="TreeGrafter"/>
</dbReference>
<gene>
    <name evidence="10" type="primary">LOC34619058</name>
</gene>
<evidence type="ECO:0000256" key="7">
    <source>
        <dbReference type="PIRSR" id="PIRSR000239-1"/>
    </source>
</evidence>
<keyword evidence="1 6" id="KW-0575">Peroxidase</keyword>
<evidence type="ECO:0000256" key="6">
    <source>
        <dbReference type="PIRNR" id="PIRNR000239"/>
    </source>
</evidence>
<dbReference type="FunFam" id="3.30.1020.10:FF:000001">
    <property type="entry name" value="1-Cys peroxiredoxin"/>
    <property type="match status" value="1"/>
</dbReference>
<dbReference type="Pfam" id="PF10417">
    <property type="entry name" value="1-cysPrx_C"/>
    <property type="match status" value="1"/>
</dbReference>
<dbReference type="GO" id="GO:0005829">
    <property type="term" value="C:cytosol"/>
    <property type="evidence" value="ECO:0007669"/>
    <property type="project" value="TreeGrafter"/>
</dbReference>
<dbReference type="CDD" id="cd03016">
    <property type="entry name" value="PRX_1cys"/>
    <property type="match status" value="1"/>
</dbReference>
<evidence type="ECO:0000256" key="5">
    <source>
        <dbReference type="ARBA" id="ARBA00025719"/>
    </source>
</evidence>
<dbReference type="OrthoDB" id="2996783at2759"/>
<feature type="domain" description="Thioredoxin" evidence="8">
    <location>
        <begin position="3"/>
        <end position="166"/>
    </location>
</feature>
<evidence type="ECO:0000259" key="8">
    <source>
        <dbReference type="PROSITE" id="PS51352"/>
    </source>
</evidence>
<dbReference type="PIRSF" id="PIRSF000239">
    <property type="entry name" value="AHPC"/>
    <property type="match status" value="1"/>
</dbReference>
<accession>A0A6P6RSZ6</accession>
<feature type="active site" description="Cysteine sulfenic acid (-SOH) intermediate; for peroxidase activity" evidence="7">
    <location>
        <position position="46"/>
    </location>
</feature>
<dbReference type="PANTHER" id="PTHR43503:SF4">
    <property type="entry name" value="PEROXIREDOXIN-6"/>
    <property type="match status" value="1"/>
</dbReference>
<protein>
    <submittedName>
        <fullName evidence="10">Peroxiredoxin-6</fullName>
    </submittedName>
</protein>
<dbReference type="InterPro" id="IPR045020">
    <property type="entry name" value="PRX_1cys"/>
</dbReference>
<keyword evidence="3 6" id="KW-0560">Oxidoreductase</keyword>
<dbReference type="FunFam" id="3.40.30.10:FF:000011">
    <property type="entry name" value="Peroxiredoxin PRX1"/>
    <property type="match status" value="1"/>
</dbReference>
<dbReference type="GO" id="GO:0045454">
    <property type="term" value="P:cell redox homeostasis"/>
    <property type="evidence" value="ECO:0007669"/>
    <property type="project" value="TreeGrafter"/>
</dbReference>
<name>A0A6P6RSZ6_9EIME</name>
<sequence>MPLYLGDTFPNFDAEAFGAENFNLYDYLGNNWGILFSHPNDFTPVCTTELGEAVKLCQTFKDKSCKLIGFSCNDAESHKEWAKDIAAFSGFHGDLPFPMICDPKRKLATSLGIMDPREKDKAGMPLTCRCVFFISPQKKVAASILYPATTGRSFKEILRALDSLQLTEEYPVATPVEWTAGEPCCVPPQLSEEEVKKRLPKGVRTKELPSGKTYIRYTPDPRN</sequence>
<dbReference type="AlphaFoldDB" id="A0A6P6RSZ6"/>
<dbReference type="Gene3D" id="3.30.1020.10">
    <property type="entry name" value="Antioxidant, Horf6, Chain A, domain2"/>
    <property type="match status" value="1"/>
</dbReference>
<keyword evidence="2 6" id="KW-0049">Antioxidant</keyword>
<dbReference type="InterPro" id="IPR019479">
    <property type="entry name" value="Peroxiredoxin_C"/>
</dbReference>
<keyword evidence="9" id="KW-1185">Reference proteome</keyword>